<accession>A0A1S8D023</accession>
<evidence type="ECO:0000313" key="1">
    <source>
        <dbReference type="EMBL" id="ONH81541.1"/>
    </source>
</evidence>
<name>A0A1S8D023_9PROT</name>
<protein>
    <submittedName>
        <fullName evidence="1">Uncharacterized protein</fullName>
    </submittedName>
</protein>
<keyword evidence="2" id="KW-1185">Reference proteome</keyword>
<dbReference type="Proteomes" id="UP000054844">
    <property type="component" value="Unassembled WGS sequence"/>
</dbReference>
<organism evidence="1 2">
    <name type="scientific">Roseomonas mucosa</name>
    <dbReference type="NCBI Taxonomy" id="207340"/>
    <lineage>
        <taxon>Bacteria</taxon>
        <taxon>Pseudomonadati</taxon>
        <taxon>Pseudomonadota</taxon>
        <taxon>Alphaproteobacteria</taxon>
        <taxon>Acetobacterales</taxon>
        <taxon>Roseomonadaceae</taxon>
        <taxon>Roseomonas</taxon>
    </lineage>
</organism>
<sequence length="205" mass="22704">MMTPAEQLPRIFQVNLSRFFDRVIWPGMDALTAHPTLATGEAQSLEQFLDRVAAQVDNYTANEAAKSFVLTMAGIFERQLSIWARAKRPDDAPMLRGFKEQLLACAEIAEVDLGSDNVGPDLLEMFIVANVVRHGEGPACEKLRAIAPALWSNEAGDYLDLLPGPTLPSEHLRLRPADLIRYIRAGTRFWGRCDPLPGAVTEPPH</sequence>
<comment type="caution">
    <text evidence="1">The sequence shown here is derived from an EMBL/GenBank/DDBJ whole genome shotgun (WGS) entry which is preliminary data.</text>
</comment>
<proteinExistence type="predicted"/>
<dbReference type="OrthoDB" id="1354489at2"/>
<reference evidence="1" key="1">
    <citation type="submission" date="2016-12" db="EMBL/GenBank/DDBJ databases">
        <title>Draft genome sequence of Roseomonas mucosa strain AU37, isolated from a peripheral intravenous catheter.</title>
        <authorList>
            <person name="Choudhury M.A."/>
            <person name="Sidjabat H.E."/>
            <person name="Wailan A.M."/>
            <person name="Zhang L."/>
            <person name="Marsh N.M."/>
            <person name="Rickard C.M."/>
            <person name="Davies M."/>
            <person name="Mcmillan D.J."/>
        </authorList>
    </citation>
    <scope>NUCLEOTIDE SEQUENCE [LARGE SCALE GENOMIC DNA]</scope>
    <source>
        <strain evidence="1">AU37</strain>
    </source>
</reference>
<gene>
    <name evidence="1" type="ORF">APZ41_019320</name>
</gene>
<dbReference type="STRING" id="207340.APZ41_019320"/>
<dbReference type="AlphaFoldDB" id="A0A1S8D023"/>
<dbReference type="EMBL" id="LLWF02000109">
    <property type="protein sequence ID" value="ONH81541.1"/>
    <property type="molecule type" value="Genomic_DNA"/>
</dbReference>
<evidence type="ECO:0000313" key="2">
    <source>
        <dbReference type="Proteomes" id="UP000054844"/>
    </source>
</evidence>